<reference evidence="3 4" key="1">
    <citation type="submission" date="2020-08" db="EMBL/GenBank/DDBJ databases">
        <title>Genome sequence of Pedobacter roseus KACC 11594T.</title>
        <authorList>
            <person name="Hyun D.-W."/>
            <person name="Bae J.-W."/>
        </authorList>
    </citation>
    <scope>NUCLEOTIDE SEQUENCE [LARGE SCALE GENOMIC DNA]</scope>
    <source>
        <strain evidence="3 4">KACC 11594</strain>
    </source>
</reference>
<dbReference type="PROSITE" id="PS51257">
    <property type="entry name" value="PROKAR_LIPOPROTEIN"/>
    <property type="match status" value="1"/>
</dbReference>
<dbReference type="Gene3D" id="2.60.120.260">
    <property type="entry name" value="Galactose-binding domain-like"/>
    <property type="match status" value="1"/>
</dbReference>
<evidence type="ECO:0000313" key="3">
    <source>
        <dbReference type="EMBL" id="QNN40666.1"/>
    </source>
</evidence>
<dbReference type="InterPro" id="IPR036691">
    <property type="entry name" value="Endo/exonu/phosph_ase_sf"/>
</dbReference>
<dbReference type="InterPro" id="IPR008979">
    <property type="entry name" value="Galactose-bd-like_sf"/>
</dbReference>
<keyword evidence="3" id="KW-0540">Nuclease</keyword>
<feature type="domain" description="F5/8 type C" evidence="2">
    <location>
        <begin position="370"/>
        <end position="473"/>
    </location>
</feature>
<keyword evidence="3" id="KW-0378">Hydrolase</keyword>
<dbReference type="InterPro" id="IPR005135">
    <property type="entry name" value="Endo/exonuclease/phosphatase"/>
</dbReference>
<accession>A0A7G9QBE1</accession>
<protein>
    <submittedName>
        <fullName evidence="3">Endonuclease/exonuclease/phosphatase family protein</fullName>
    </submittedName>
</protein>
<dbReference type="PANTHER" id="PTHR41349:SF1">
    <property type="entry name" value="PROTEIN CBG08683"/>
    <property type="match status" value="1"/>
</dbReference>
<evidence type="ECO:0000256" key="1">
    <source>
        <dbReference type="SAM" id="SignalP"/>
    </source>
</evidence>
<keyword evidence="1" id="KW-0732">Signal</keyword>
<dbReference type="Proteomes" id="UP000515806">
    <property type="component" value="Chromosome"/>
</dbReference>
<proteinExistence type="predicted"/>
<dbReference type="Pfam" id="PF03372">
    <property type="entry name" value="Exo_endo_phos"/>
    <property type="match status" value="1"/>
</dbReference>
<dbReference type="SUPFAM" id="SSF49785">
    <property type="entry name" value="Galactose-binding domain-like"/>
    <property type="match status" value="1"/>
</dbReference>
<gene>
    <name evidence="3" type="ORF">H9L23_16165</name>
</gene>
<feature type="chain" id="PRO_5028959714" evidence="1">
    <location>
        <begin position="18"/>
        <end position="555"/>
    </location>
</feature>
<dbReference type="RefSeq" id="WP_187591375.1">
    <property type="nucleotide sequence ID" value="NZ_CP060723.1"/>
</dbReference>
<evidence type="ECO:0000313" key="4">
    <source>
        <dbReference type="Proteomes" id="UP000515806"/>
    </source>
</evidence>
<name>A0A7G9QBE1_9SPHI</name>
<sequence>MKTNKFLWLCCALSLFACSKGTLIESKTVAGTVNQKIESTKAINDVATVRDLKFFQINVWQEGTSVTGGYDAIVNEVARAGADFVFLSEVRNYNNVDFTNKLVQSLKTKGLTYYTFRSDDSGILSKYPIVESASIYPVGNDHGSVYKLIALVDGQRIAAYTAHLDYTNYACYLPRGYSGVTWAKLPNGPETDVSKVSQMNLASYRDEATRAFTADANTEKSKGAIVFLGGDFNEPSMFDWVASTANLYDHNGVLYNWDATSILNAAGFKDSYRSLYPSPVTHPGFTYPSDNPAKPVSSLTWAPDADERERIDYIFFTPASNLRLKSSTIVGPDKSIVRNVRTAESTQDPFVLPLGIWPTDHKALLSTFELTTVSSGSYESVVLNSGNVRVSTYQPGDGSIAALFDNNTATFFTTFWNSYNITVPQWIVIDLGADKASKGIGFQYTTRTTSKTDYMPTSITIQATNQAPGSHIWAKEGDAYTDADRAWTDIASFSGTQYCPLATNATSPKLQATATSAYRYWRFFVKQAKQNPTYEASYPNAFCFQLSELKAERLK</sequence>
<dbReference type="Gene3D" id="3.60.10.10">
    <property type="entry name" value="Endonuclease/exonuclease/phosphatase"/>
    <property type="match status" value="1"/>
</dbReference>
<dbReference type="PROSITE" id="PS50022">
    <property type="entry name" value="FA58C_3"/>
    <property type="match status" value="1"/>
</dbReference>
<dbReference type="EMBL" id="CP060723">
    <property type="protein sequence ID" value="QNN40666.1"/>
    <property type="molecule type" value="Genomic_DNA"/>
</dbReference>
<organism evidence="3 4">
    <name type="scientific">Pedobacter roseus</name>
    <dbReference type="NCBI Taxonomy" id="336820"/>
    <lineage>
        <taxon>Bacteria</taxon>
        <taxon>Pseudomonadati</taxon>
        <taxon>Bacteroidota</taxon>
        <taxon>Sphingobacteriia</taxon>
        <taxon>Sphingobacteriales</taxon>
        <taxon>Sphingobacteriaceae</taxon>
        <taxon>Pedobacter</taxon>
    </lineage>
</organism>
<evidence type="ECO:0000259" key="2">
    <source>
        <dbReference type="PROSITE" id="PS50022"/>
    </source>
</evidence>
<dbReference type="PANTHER" id="PTHR41349">
    <property type="match status" value="1"/>
</dbReference>
<dbReference type="GO" id="GO:0004527">
    <property type="term" value="F:exonuclease activity"/>
    <property type="evidence" value="ECO:0007669"/>
    <property type="project" value="UniProtKB-KW"/>
</dbReference>
<keyword evidence="3" id="KW-0269">Exonuclease</keyword>
<dbReference type="AlphaFoldDB" id="A0A7G9QBE1"/>
<dbReference type="KEGG" id="proe:H9L23_16165"/>
<dbReference type="InterPro" id="IPR000421">
    <property type="entry name" value="FA58C"/>
</dbReference>
<dbReference type="SUPFAM" id="SSF56219">
    <property type="entry name" value="DNase I-like"/>
    <property type="match status" value="1"/>
</dbReference>
<keyword evidence="3" id="KW-0255">Endonuclease</keyword>
<dbReference type="GO" id="GO:0004519">
    <property type="term" value="F:endonuclease activity"/>
    <property type="evidence" value="ECO:0007669"/>
    <property type="project" value="UniProtKB-KW"/>
</dbReference>
<keyword evidence="4" id="KW-1185">Reference proteome</keyword>
<feature type="signal peptide" evidence="1">
    <location>
        <begin position="1"/>
        <end position="17"/>
    </location>
</feature>